<reference evidence="1 2" key="2">
    <citation type="submission" date="2016-08" db="EMBL/GenBank/DDBJ databases">
        <title>Orenia metallireducens sp. nov. strain Z6, a Novel Metal-reducing Firmicute from the Deep Subsurface.</title>
        <authorList>
            <person name="Maxim B.I."/>
            <person name="Kenneth K."/>
            <person name="Flynn T.M."/>
            <person name="Oloughlin E.J."/>
            <person name="Locke R.A."/>
            <person name="Weber J.R."/>
            <person name="Egan S.M."/>
            <person name="Mackie R.I."/>
            <person name="Cann I.K."/>
        </authorList>
    </citation>
    <scope>NUCLEOTIDE SEQUENCE [LARGE SCALE GENOMIC DNA]</scope>
    <source>
        <strain evidence="1 2">Z6</strain>
    </source>
</reference>
<reference evidence="2" key="1">
    <citation type="submission" date="2016-07" db="EMBL/GenBank/DDBJ databases">
        <authorList>
            <person name="Florea S."/>
            <person name="Webb J.S."/>
            <person name="Jaromczyk J."/>
            <person name="Schardl C.L."/>
        </authorList>
    </citation>
    <scope>NUCLEOTIDE SEQUENCE [LARGE SCALE GENOMIC DNA]</scope>
    <source>
        <strain evidence="2">Z6</strain>
    </source>
</reference>
<comment type="caution">
    <text evidence="1">The sequence shown here is derived from an EMBL/GenBank/DDBJ whole genome shotgun (WGS) entry which is preliminary data.</text>
</comment>
<dbReference type="EMBL" id="LWDV01000009">
    <property type="protein sequence ID" value="OCL26259.1"/>
    <property type="molecule type" value="Genomic_DNA"/>
</dbReference>
<organism evidence="1 2">
    <name type="scientific">Orenia metallireducens</name>
    <dbReference type="NCBI Taxonomy" id="1413210"/>
    <lineage>
        <taxon>Bacteria</taxon>
        <taxon>Bacillati</taxon>
        <taxon>Bacillota</taxon>
        <taxon>Clostridia</taxon>
        <taxon>Halanaerobiales</taxon>
        <taxon>Halobacteroidaceae</taxon>
        <taxon>Orenia</taxon>
    </lineage>
</organism>
<proteinExistence type="predicted"/>
<keyword evidence="2" id="KW-1185">Reference proteome</keyword>
<gene>
    <name evidence="1" type="ORF">U472_09620</name>
</gene>
<evidence type="ECO:0000313" key="2">
    <source>
        <dbReference type="Proteomes" id="UP000093514"/>
    </source>
</evidence>
<sequence>MKWLDKIKWIFKGDKAEGPSKEVDDINKRLKLIEEILKEIKKKPLKCHITIEELNLDNLQLENLIFNFEKIDVKELSGALNIGNNFGVTVNKEGKKNDKKKDKKIKEDLLKKVKIKQKNENKEVLSKELQAKVEDKQNTKTNPIINKRYIL</sequence>
<dbReference type="RefSeq" id="WP_068717908.1">
    <property type="nucleotide sequence ID" value="NZ_LWDV01000009.1"/>
</dbReference>
<accession>A0A1C0A7M6</accession>
<name>A0A1C0A7M6_9FIRM</name>
<evidence type="ECO:0000313" key="1">
    <source>
        <dbReference type="EMBL" id="OCL26259.1"/>
    </source>
</evidence>
<protein>
    <submittedName>
        <fullName evidence="1">Uncharacterized protein</fullName>
    </submittedName>
</protein>
<dbReference type="Proteomes" id="UP000093514">
    <property type="component" value="Unassembled WGS sequence"/>
</dbReference>
<dbReference type="AlphaFoldDB" id="A0A1C0A7M6"/>